<proteinExistence type="predicted"/>
<dbReference type="EMBL" id="JAESWC010000002">
    <property type="protein sequence ID" value="MBL4935852.1"/>
    <property type="molecule type" value="Genomic_DNA"/>
</dbReference>
<dbReference type="Gene3D" id="3.90.1200.10">
    <property type="match status" value="1"/>
</dbReference>
<name>A0ABS1T947_9CLOT</name>
<keyword evidence="1" id="KW-0946">Virion</keyword>
<dbReference type="NCBIfam" id="TIGR02906">
    <property type="entry name" value="spore_CotS"/>
    <property type="match status" value="1"/>
</dbReference>
<sequence length="341" mass="40564">MLDGRYRDRKYLSKYDLSIDLFDRFELKVSDVFPIRNVFVLSTDKGDKVLKRIDYSLEDLEFVNTAITYISNHFDRVLQLIETKDKKVYTEWKNDIYCIMDLVPGRECDFDNPIDLCIASKGLSQLHKASLGFKPDNPKKYTAGKSIESYNRRIKEMGIFRSIANMHEYKSEFDKIFLKNIDTHLEDMKRSVKILEDSEILELCKEKDKVVICHNDLAYHNILINNDEAYFIDFDFAIVDLKVHDLCNFINKAIKNTAFDIDKAKAILSDYCKNNPLDERELKVLYGMLTFPEDFYSISRDYYTRRKDWEEEVFLDRLIKKVSFKEDREEFLESFEKNILW</sequence>
<dbReference type="InterPro" id="IPR014255">
    <property type="entry name" value="Spore_coat_CotS"/>
</dbReference>
<dbReference type="InterPro" id="IPR047175">
    <property type="entry name" value="CotS-like"/>
</dbReference>
<evidence type="ECO:0000313" key="2">
    <source>
        <dbReference type="Proteomes" id="UP000632377"/>
    </source>
</evidence>
<dbReference type="PANTHER" id="PTHR39179">
    <property type="entry name" value="SPORE COAT PROTEIN I"/>
    <property type="match status" value="1"/>
</dbReference>
<gene>
    <name evidence="1" type="ORF">JK636_08775</name>
</gene>
<dbReference type="Pfam" id="PF01633">
    <property type="entry name" value="Choline_kinase"/>
    <property type="match status" value="1"/>
</dbReference>
<organism evidence="1 2">
    <name type="scientific">Clostridium rhizosphaerae</name>
    <dbReference type="NCBI Taxonomy" id="2803861"/>
    <lineage>
        <taxon>Bacteria</taxon>
        <taxon>Bacillati</taxon>
        <taxon>Bacillota</taxon>
        <taxon>Clostridia</taxon>
        <taxon>Eubacteriales</taxon>
        <taxon>Clostridiaceae</taxon>
        <taxon>Clostridium</taxon>
    </lineage>
</organism>
<accession>A0ABS1T947</accession>
<protein>
    <submittedName>
        <fullName evidence="1">CotS family spore coat protein</fullName>
    </submittedName>
</protein>
<dbReference type="InterPro" id="IPR011009">
    <property type="entry name" value="Kinase-like_dom_sf"/>
</dbReference>
<dbReference type="Gene3D" id="3.30.200.20">
    <property type="entry name" value="Phosphorylase Kinase, domain 1"/>
    <property type="match status" value="1"/>
</dbReference>
<keyword evidence="2" id="KW-1185">Reference proteome</keyword>
<dbReference type="PANTHER" id="PTHR39179:SF1">
    <property type="entry name" value="SPORE COAT PROTEIN I"/>
    <property type="match status" value="1"/>
</dbReference>
<comment type="caution">
    <text evidence="1">The sequence shown here is derived from an EMBL/GenBank/DDBJ whole genome shotgun (WGS) entry which is preliminary data.</text>
</comment>
<evidence type="ECO:0000313" key="1">
    <source>
        <dbReference type="EMBL" id="MBL4935852.1"/>
    </source>
</evidence>
<reference evidence="1 2" key="1">
    <citation type="submission" date="2021-01" db="EMBL/GenBank/DDBJ databases">
        <title>Genome public.</title>
        <authorList>
            <person name="Liu C."/>
            <person name="Sun Q."/>
        </authorList>
    </citation>
    <scope>NUCLEOTIDE SEQUENCE [LARGE SCALE GENOMIC DNA]</scope>
    <source>
        <strain evidence="1 2">YIM B02515</strain>
    </source>
</reference>
<dbReference type="Proteomes" id="UP000632377">
    <property type="component" value="Unassembled WGS sequence"/>
</dbReference>
<dbReference type="RefSeq" id="WP_202748441.1">
    <property type="nucleotide sequence ID" value="NZ_JAESWC010000002.1"/>
</dbReference>
<dbReference type="SUPFAM" id="SSF56112">
    <property type="entry name" value="Protein kinase-like (PK-like)"/>
    <property type="match status" value="1"/>
</dbReference>
<keyword evidence="1" id="KW-0167">Capsid protein</keyword>